<proteinExistence type="predicted"/>
<name>A0A4Y8JSA4_9MICO</name>
<evidence type="ECO:0000313" key="2">
    <source>
        <dbReference type="Proteomes" id="UP000297472"/>
    </source>
</evidence>
<gene>
    <name evidence="1" type="ORF">E3T49_14260</name>
</gene>
<organism evidence="1 2">
    <name type="scientific">Cryobacterium cryoconiti</name>
    <dbReference type="NCBI Taxonomy" id="1259239"/>
    <lineage>
        <taxon>Bacteria</taxon>
        <taxon>Bacillati</taxon>
        <taxon>Actinomycetota</taxon>
        <taxon>Actinomycetes</taxon>
        <taxon>Micrococcales</taxon>
        <taxon>Microbacteriaceae</taxon>
        <taxon>Cryobacterium</taxon>
    </lineage>
</organism>
<dbReference type="Proteomes" id="UP000297472">
    <property type="component" value="Unassembled WGS sequence"/>
</dbReference>
<dbReference type="OrthoDB" id="3356078at2"/>
<sequence length="73" mass="8026">MVDQLRILAAGLQPQLPGSVEVREHIERMAMLAFTQQSRLVSEIADTVLAPALQRQREHLTPVTKPTLPASGI</sequence>
<comment type="caution">
    <text evidence="1">The sequence shown here is derived from an EMBL/GenBank/DDBJ whole genome shotgun (WGS) entry which is preliminary data.</text>
</comment>
<protein>
    <recommendedName>
        <fullName evidence="3">ANTAR domain-containing protein</fullName>
    </recommendedName>
</protein>
<dbReference type="EMBL" id="SOHA01000040">
    <property type="protein sequence ID" value="TFD27045.1"/>
    <property type="molecule type" value="Genomic_DNA"/>
</dbReference>
<evidence type="ECO:0008006" key="3">
    <source>
        <dbReference type="Google" id="ProtNLM"/>
    </source>
</evidence>
<evidence type="ECO:0000313" key="1">
    <source>
        <dbReference type="EMBL" id="TFD27045.1"/>
    </source>
</evidence>
<dbReference type="AlphaFoldDB" id="A0A4Y8JSA4"/>
<reference evidence="1 2" key="1">
    <citation type="submission" date="2019-03" db="EMBL/GenBank/DDBJ databases">
        <title>Genomics of glacier-inhabiting Cryobacterium strains.</title>
        <authorList>
            <person name="Liu Q."/>
            <person name="Xin Y.-H."/>
        </authorList>
    </citation>
    <scope>NUCLEOTIDE SEQUENCE [LARGE SCALE GENOMIC DNA]</scope>
    <source>
        <strain evidence="1 2">TMT1-51</strain>
    </source>
</reference>
<accession>A0A4Y8JSA4</accession>
<keyword evidence="2" id="KW-1185">Reference proteome</keyword>